<dbReference type="AlphaFoldDB" id="A0A543J7C7"/>
<dbReference type="NCBIfam" id="NF045556">
    <property type="entry name" value="TbtD_PbtD_pyrid"/>
    <property type="match status" value="1"/>
</dbReference>
<accession>A0A543J7C7</accession>
<evidence type="ECO:0000313" key="3">
    <source>
        <dbReference type="Proteomes" id="UP000316628"/>
    </source>
</evidence>
<dbReference type="InterPro" id="IPR054643">
    <property type="entry name" value="TbtD_PbtD_pyrid"/>
</dbReference>
<reference evidence="2 3" key="1">
    <citation type="submission" date="2019-06" db="EMBL/GenBank/DDBJ databases">
        <title>Sequencing the genomes of 1000 actinobacteria strains.</title>
        <authorList>
            <person name="Klenk H.-P."/>
        </authorList>
    </citation>
    <scope>NUCLEOTIDE SEQUENCE [LARGE SCALE GENOMIC DNA]</scope>
    <source>
        <strain evidence="2 3">DSM 45456</strain>
    </source>
</reference>
<dbReference type="Pfam" id="PF14028">
    <property type="entry name" value="Lant_dehydr_C"/>
    <property type="match status" value="1"/>
</dbReference>
<organism evidence="2 3">
    <name type="scientific">Saccharothrix saharensis</name>
    <dbReference type="NCBI Taxonomy" id="571190"/>
    <lineage>
        <taxon>Bacteria</taxon>
        <taxon>Bacillati</taxon>
        <taxon>Actinomycetota</taxon>
        <taxon>Actinomycetes</taxon>
        <taxon>Pseudonocardiales</taxon>
        <taxon>Pseudonocardiaceae</taxon>
        <taxon>Saccharothrix</taxon>
    </lineage>
</organism>
<dbReference type="InterPro" id="IPR023809">
    <property type="entry name" value="Thiopep_bacteriocin_synth_dom"/>
</dbReference>
<dbReference type="RefSeq" id="WP_170231932.1">
    <property type="nucleotide sequence ID" value="NZ_VFPP01000001.1"/>
</dbReference>
<feature type="domain" description="Thiopeptide-type bacteriocin biosynthesis" evidence="1">
    <location>
        <begin position="16"/>
        <end position="346"/>
    </location>
</feature>
<comment type="caution">
    <text evidence="2">The sequence shown here is derived from an EMBL/GenBank/DDBJ whole genome shotgun (WGS) entry which is preliminary data.</text>
</comment>
<protein>
    <submittedName>
        <fullName evidence="2">Lantibiotic biosynthesis dehydratase-like protein</fullName>
    </submittedName>
</protein>
<keyword evidence="3" id="KW-1185">Reference proteome</keyword>
<dbReference type="EMBL" id="VFPP01000001">
    <property type="protein sequence ID" value="TQM78698.1"/>
    <property type="molecule type" value="Genomic_DNA"/>
</dbReference>
<proteinExistence type="predicted"/>
<evidence type="ECO:0000259" key="1">
    <source>
        <dbReference type="Pfam" id="PF14028"/>
    </source>
</evidence>
<sequence length="369" mass="41089">MTVPTRRPDQDTRAAWHCVHVYYYEPDKDRLILDGIRPLFQQIRSRVDAVYLTRHWRQGPHVRLFAKTDPRTWSDVVRPRVDAVIGDYLAAHPSTAEPDLEHDLAQHRLLARREREPGPLLPWFPDNSIHEHPYDTRAHVIRSAETGELMASFAADGTHLLFRMLDRARAGLDVKELIALELVLATAVAADAPVAAGFASYRAHAEGFLSSCGDPDAVRAAFDAHCEARHDALLARAGAVLAGSDRAAPYARRWVALCREYDRRVAPLVERGLVFRPLPAEPPATLPTAPVHALVVGDRAYRAAVLNDPALLRHRFLLNCTYLQISRLGLTPFQRFRTCHAAANAVEEVHGVSAVDAIREYVGPHPGTT</sequence>
<gene>
    <name evidence="2" type="ORF">FHX81_0974</name>
</gene>
<name>A0A543J7C7_9PSEU</name>
<evidence type="ECO:0000313" key="2">
    <source>
        <dbReference type="EMBL" id="TQM78698.1"/>
    </source>
</evidence>
<dbReference type="Proteomes" id="UP000316628">
    <property type="component" value="Unassembled WGS sequence"/>
</dbReference>